<protein>
    <submittedName>
        <fullName evidence="1">Uncharacterized protein</fullName>
    </submittedName>
</protein>
<evidence type="ECO:0000313" key="2">
    <source>
        <dbReference type="Proteomes" id="UP000302218"/>
    </source>
</evidence>
<dbReference type="GeneID" id="40268036"/>
<geneLocation type="plasmid" evidence="2">
    <name>pnve414</name>
</geneLocation>
<dbReference type="RefSeq" id="WP_138247368.1">
    <property type="nucleotide sequence ID" value="NZ_CP040332.1"/>
</dbReference>
<dbReference type="Proteomes" id="UP000302218">
    <property type="component" value="Plasmid pNVE414"/>
</dbReference>
<dbReference type="KEGG" id="nvr:FEJ81_22150"/>
<sequence>MQYHNEEEEKVIRDKEGQLIRVYYDDEEVFHRHHECANCGWTGEVDFYPHLKLCPDCSTPRGKHGLHRKLWYNGTWADARLDELKNDIPSAGCFNPGTTD</sequence>
<name>A0A4P8WMZ6_9EURY</name>
<accession>A0A4P8WMZ6</accession>
<dbReference type="OrthoDB" id="384997at2157"/>
<reference evidence="2" key="1">
    <citation type="submission" date="2019-05" db="EMBL/GenBank/DDBJ databases">
        <title>Genome sequence and methylation pattern of the halophilic Archaeon Natrinema versiforme BOL5-4.</title>
        <authorList>
            <person name="DasSarma P."/>
            <person name="Anton B.P."/>
            <person name="DasSarma S.L."/>
            <person name="Martinez F.L."/>
            <person name="Guzman D."/>
            <person name="Roberts R.J."/>
            <person name="DasSarma S."/>
        </authorList>
    </citation>
    <scope>NUCLEOTIDE SEQUENCE [LARGE SCALE GENOMIC DNA]</scope>
    <source>
        <strain evidence="2">BOL5-4</strain>
        <plasmid evidence="2">pnve414</plasmid>
    </source>
</reference>
<proteinExistence type="predicted"/>
<evidence type="ECO:0000313" key="1">
    <source>
        <dbReference type="EMBL" id="QCS44979.1"/>
    </source>
</evidence>
<organism evidence="1 2">
    <name type="scientific">Natrinema versiforme</name>
    <dbReference type="NCBI Taxonomy" id="88724"/>
    <lineage>
        <taxon>Archaea</taxon>
        <taxon>Methanobacteriati</taxon>
        <taxon>Methanobacteriota</taxon>
        <taxon>Stenosarchaea group</taxon>
        <taxon>Halobacteria</taxon>
        <taxon>Halobacteriales</taxon>
        <taxon>Natrialbaceae</taxon>
        <taxon>Natrinema</taxon>
    </lineage>
</organism>
<dbReference type="AlphaFoldDB" id="A0A4P8WMZ6"/>
<dbReference type="EMBL" id="CP040332">
    <property type="protein sequence ID" value="QCS44979.1"/>
    <property type="molecule type" value="Genomic_DNA"/>
</dbReference>
<keyword evidence="1" id="KW-0614">Plasmid</keyword>
<gene>
    <name evidence="1" type="ORF">FEJ81_22150</name>
</gene>